<reference evidence="1 2" key="1">
    <citation type="submission" date="2015-10" db="EMBL/GenBank/DDBJ databases">
        <title>Draft genome of Bosea thiooxidans.</title>
        <authorList>
            <person name="Wang X."/>
        </authorList>
    </citation>
    <scope>NUCLEOTIDE SEQUENCE [LARGE SCALE GENOMIC DNA]</scope>
    <source>
        <strain evidence="1 2">CGMCC 9174</strain>
    </source>
</reference>
<dbReference type="RefSeq" id="WP_055726303.1">
    <property type="nucleotide sequence ID" value="NZ_LMAR01000001.1"/>
</dbReference>
<sequence length="269" mass="29393">MSETEDDEPRFGAADVVEVASKLAADDGTFLVGGQATNLWAWYYAGRDPALDPSFPMTSKDIDYVGTFKAAQALAEALGGQAYRPDKDTMNSPSTALVIATLGGRKLEIDFLNAVLGVSRRELEKGVSVLRAPAKVDGVEVFVNVPLLHPLLCLKSRVANMLSPATMRRDEIAWAQLQAAIAVVGAYVSDSLEANDWKEAKACIQELIAYLRSDKYGRQAETELGVDLIDILRRFEDDAAIDVRYREQTLKPEIEKLAEKAAARASRKS</sequence>
<name>A0A0Q3PRB8_9HYPH</name>
<dbReference type="EMBL" id="LMAR01000001">
    <property type="protein sequence ID" value="KQK32358.1"/>
    <property type="molecule type" value="Genomic_DNA"/>
</dbReference>
<protein>
    <recommendedName>
        <fullName evidence="3">Nucleotidyl transferase AbiEii toxin, Type IV TA system</fullName>
    </recommendedName>
</protein>
<accession>A0A0Q3PRB8</accession>
<organism evidence="1 2">
    <name type="scientific">Bosea thiooxidans</name>
    <dbReference type="NCBI Taxonomy" id="53254"/>
    <lineage>
        <taxon>Bacteria</taxon>
        <taxon>Pseudomonadati</taxon>
        <taxon>Pseudomonadota</taxon>
        <taxon>Alphaproteobacteria</taxon>
        <taxon>Hyphomicrobiales</taxon>
        <taxon>Boseaceae</taxon>
        <taxon>Bosea</taxon>
    </lineage>
</organism>
<proteinExistence type="predicted"/>
<dbReference type="AlphaFoldDB" id="A0A0Q3PRB8"/>
<dbReference type="Proteomes" id="UP000051562">
    <property type="component" value="Unassembled WGS sequence"/>
</dbReference>
<keyword evidence="2" id="KW-1185">Reference proteome</keyword>
<evidence type="ECO:0008006" key="3">
    <source>
        <dbReference type="Google" id="ProtNLM"/>
    </source>
</evidence>
<evidence type="ECO:0000313" key="1">
    <source>
        <dbReference type="EMBL" id="KQK32358.1"/>
    </source>
</evidence>
<comment type="caution">
    <text evidence="1">The sequence shown here is derived from an EMBL/GenBank/DDBJ whole genome shotgun (WGS) entry which is preliminary data.</text>
</comment>
<gene>
    <name evidence="1" type="ORF">ARD30_00830</name>
</gene>
<evidence type="ECO:0000313" key="2">
    <source>
        <dbReference type="Proteomes" id="UP000051562"/>
    </source>
</evidence>